<keyword evidence="6" id="KW-0829">Tyrosine-protein kinase</keyword>
<reference evidence="8 9" key="1">
    <citation type="submission" date="2024-04" db="EMBL/GenBank/DDBJ databases">
        <authorList>
            <consortium name="Genoscope - CEA"/>
            <person name="William W."/>
        </authorList>
    </citation>
    <scope>NUCLEOTIDE SEQUENCE [LARGE SCALE GENOMIC DNA]</scope>
</reference>
<evidence type="ECO:0000259" key="7">
    <source>
        <dbReference type="PROSITE" id="PS50011"/>
    </source>
</evidence>
<keyword evidence="2" id="KW-0808">Transferase</keyword>
<name>A0AAV2IHT2_LYMST</name>
<evidence type="ECO:0000256" key="2">
    <source>
        <dbReference type="ARBA" id="ARBA00022679"/>
    </source>
</evidence>
<dbReference type="GO" id="GO:0005524">
    <property type="term" value="F:ATP binding"/>
    <property type="evidence" value="ECO:0007669"/>
    <property type="project" value="UniProtKB-KW"/>
</dbReference>
<dbReference type="GO" id="GO:0007169">
    <property type="term" value="P:cell surface receptor protein tyrosine kinase signaling pathway"/>
    <property type="evidence" value="ECO:0007669"/>
    <property type="project" value="TreeGrafter"/>
</dbReference>
<gene>
    <name evidence="8" type="ORF">GSLYS_00019976001</name>
</gene>
<dbReference type="PROSITE" id="PS50011">
    <property type="entry name" value="PROTEIN_KINASE_DOM"/>
    <property type="match status" value="1"/>
</dbReference>
<dbReference type="CDD" id="cd00192">
    <property type="entry name" value="PTKc"/>
    <property type="match status" value="1"/>
</dbReference>
<dbReference type="PRINTS" id="PR00109">
    <property type="entry name" value="TYRKINASE"/>
</dbReference>
<dbReference type="GO" id="GO:0043235">
    <property type="term" value="C:receptor complex"/>
    <property type="evidence" value="ECO:0007669"/>
    <property type="project" value="TreeGrafter"/>
</dbReference>
<evidence type="ECO:0000256" key="6">
    <source>
        <dbReference type="ARBA" id="ARBA00023137"/>
    </source>
</evidence>
<protein>
    <recommendedName>
        <fullName evidence="7">Protein kinase domain-containing protein</fullName>
    </recommendedName>
</protein>
<evidence type="ECO:0000256" key="5">
    <source>
        <dbReference type="ARBA" id="ARBA00022840"/>
    </source>
</evidence>
<dbReference type="GO" id="GO:0004714">
    <property type="term" value="F:transmembrane receptor protein tyrosine kinase activity"/>
    <property type="evidence" value="ECO:0007669"/>
    <property type="project" value="TreeGrafter"/>
</dbReference>
<comment type="caution">
    <text evidence="8">The sequence shown here is derived from an EMBL/GenBank/DDBJ whole genome shotgun (WGS) entry which is preliminary data.</text>
</comment>
<dbReference type="PANTHER" id="PTHR24416:SF621">
    <property type="entry name" value="TYROSINE KINASE RECEPTOR CAD96CA"/>
    <property type="match status" value="1"/>
</dbReference>
<dbReference type="EMBL" id="CAXITT010000833">
    <property type="protein sequence ID" value="CAL1546599.1"/>
    <property type="molecule type" value="Genomic_DNA"/>
</dbReference>
<dbReference type="PROSITE" id="PS00109">
    <property type="entry name" value="PROTEIN_KINASE_TYR"/>
    <property type="match status" value="1"/>
</dbReference>
<evidence type="ECO:0000256" key="3">
    <source>
        <dbReference type="ARBA" id="ARBA00022741"/>
    </source>
</evidence>
<evidence type="ECO:0000313" key="9">
    <source>
        <dbReference type="Proteomes" id="UP001497497"/>
    </source>
</evidence>
<dbReference type="InterPro" id="IPR050122">
    <property type="entry name" value="RTK"/>
</dbReference>
<keyword evidence="5" id="KW-0067">ATP-binding</keyword>
<keyword evidence="4" id="KW-0418">Kinase</keyword>
<dbReference type="InterPro" id="IPR011009">
    <property type="entry name" value="Kinase-like_dom_sf"/>
</dbReference>
<dbReference type="SMART" id="SM00219">
    <property type="entry name" value="TyrKc"/>
    <property type="match status" value="1"/>
</dbReference>
<sequence>MPVEEDGVEEGGETVTSRLLSFGLQISRGLEHLANNKIVHRDVAARNILLSDRKVVKISDFGLARRVGEGDVYERTRKGPLPARWMAPESLLYNEFSQSSDVWSFGVLLWEIVTLGSTPYPGLSNATLVNKIKAGGSLTCPPHSAAVVNEVMLSCWRKAPDARPTFAQLRVRLEELLEDQVNYLDLQQMDENLYSILDD</sequence>
<dbReference type="PANTHER" id="PTHR24416">
    <property type="entry name" value="TYROSINE-PROTEIN KINASE RECEPTOR"/>
    <property type="match status" value="1"/>
</dbReference>
<dbReference type="InterPro" id="IPR008266">
    <property type="entry name" value="Tyr_kinase_AS"/>
</dbReference>
<dbReference type="Gene3D" id="1.10.510.10">
    <property type="entry name" value="Transferase(Phosphotransferase) domain 1"/>
    <property type="match status" value="1"/>
</dbReference>
<organism evidence="8 9">
    <name type="scientific">Lymnaea stagnalis</name>
    <name type="common">Great pond snail</name>
    <name type="synonym">Helix stagnalis</name>
    <dbReference type="NCBI Taxonomy" id="6523"/>
    <lineage>
        <taxon>Eukaryota</taxon>
        <taxon>Metazoa</taxon>
        <taxon>Spiralia</taxon>
        <taxon>Lophotrochozoa</taxon>
        <taxon>Mollusca</taxon>
        <taxon>Gastropoda</taxon>
        <taxon>Heterobranchia</taxon>
        <taxon>Euthyneura</taxon>
        <taxon>Panpulmonata</taxon>
        <taxon>Hygrophila</taxon>
        <taxon>Lymnaeoidea</taxon>
        <taxon>Lymnaeidae</taxon>
        <taxon>Lymnaea</taxon>
    </lineage>
</organism>
<dbReference type="InterPro" id="IPR020635">
    <property type="entry name" value="Tyr_kinase_cat_dom"/>
</dbReference>
<evidence type="ECO:0000313" key="8">
    <source>
        <dbReference type="EMBL" id="CAL1546599.1"/>
    </source>
</evidence>
<dbReference type="Pfam" id="PF07714">
    <property type="entry name" value="PK_Tyr_Ser-Thr"/>
    <property type="match status" value="1"/>
</dbReference>
<evidence type="ECO:0000256" key="4">
    <source>
        <dbReference type="ARBA" id="ARBA00022777"/>
    </source>
</evidence>
<dbReference type="InterPro" id="IPR001245">
    <property type="entry name" value="Ser-Thr/Tyr_kinase_cat_dom"/>
</dbReference>
<keyword evidence="3" id="KW-0547">Nucleotide-binding</keyword>
<dbReference type="FunFam" id="1.10.510.10:FF:000554">
    <property type="entry name" value="Predicted protein"/>
    <property type="match status" value="1"/>
</dbReference>
<feature type="domain" description="Protein kinase" evidence="7">
    <location>
        <begin position="1"/>
        <end position="177"/>
    </location>
</feature>
<evidence type="ECO:0000256" key="1">
    <source>
        <dbReference type="ARBA" id="ARBA00022553"/>
    </source>
</evidence>
<dbReference type="Proteomes" id="UP001497497">
    <property type="component" value="Unassembled WGS sequence"/>
</dbReference>
<dbReference type="AlphaFoldDB" id="A0AAV2IHT2"/>
<dbReference type="InterPro" id="IPR000719">
    <property type="entry name" value="Prot_kinase_dom"/>
</dbReference>
<proteinExistence type="predicted"/>
<dbReference type="GO" id="GO:0005886">
    <property type="term" value="C:plasma membrane"/>
    <property type="evidence" value="ECO:0007669"/>
    <property type="project" value="TreeGrafter"/>
</dbReference>
<dbReference type="SUPFAM" id="SSF56112">
    <property type="entry name" value="Protein kinase-like (PK-like)"/>
    <property type="match status" value="1"/>
</dbReference>
<keyword evidence="9" id="KW-1185">Reference proteome</keyword>
<accession>A0AAV2IHT2</accession>
<keyword evidence="1" id="KW-0597">Phosphoprotein</keyword>